<feature type="binding site" evidence="6">
    <location>
        <begin position="94"/>
        <end position="97"/>
    </location>
    <ligand>
        <name>dUMP</name>
        <dbReference type="ChEBI" id="CHEBI:246422"/>
        <note>ligand shared between dimeric partners</note>
    </ligand>
</feature>
<feature type="binding site" description="in other chain" evidence="6">
    <location>
        <position position="174"/>
    </location>
    <ligand>
        <name>dUMP</name>
        <dbReference type="ChEBI" id="CHEBI:246422"/>
        <note>ligand shared between dimeric partners</note>
    </ligand>
</feature>
<dbReference type="GeneID" id="29421227"/>
<dbReference type="GO" id="GO:0050797">
    <property type="term" value="F:thymidylate synthase (FAD) activity"/>
    <property type="evidence" value="ECO:0007669"/>
    <property type="project" value="UniProtKB-UniRule"/>
</dbReference>
<dbReference type="InterPro" id="IPR003669">
    <property type="entry name" value="Thymidylate_synthase_ThyX"/>
</dbReference>
<organism evidence="7 8">
    <name type="scientific">Corynebacterium diphtheriae</name>
    <dbReference type="NCBI Taxonomy" id="1717"/>
    <lineage>
        <taxon>Bacteria</taxon>
        <taxon>Bacillati</taxon>
        <taxon>Actinomycetota</taxon>
        <taxon>Actinomycetes</taxon>
        <taxon>Mycobacteriales</taxon>
        <taxon>Corynebacteriaceae</taxon>
        <taxon>Corynebacterium</taxon>
    </lineage>
</organism>
<dbReference type="OMA" id="IMTMNAR"/>
<keyword evidence="2 6" id="KW-0285">Flavoprotein</keyword>
<reference evidence="7 8" key="1">
    <citation type="submission" date="2020-02" db="EMBL/GenBank/DDBJ databases">
        <authorList>
            <person name="Brisse S."/>
        </authorList>
    </citation>
    <scope>NUCLEOTIDE SEQUENCE [LARGE SCALE GENOMIC DNA]</scope>
    <source>
        <strain evidence="7">CIP107547</strain>
    </source>
</reference>
<evidence type="ECO:0000256" key="4">
    <source>
        <dbReference type="ARBA" id="ARBA00022827"/>
    </source>
</evidence>
<evidence type="ECO:0000256" key="5">
    <source>
        <dbReference type="ARBA" id="ARBA00022857"/>
    </source>
</evidence>
<keyword evidence="6 7" id="KW-0808">Transferase</keyword>
<comment type="function">
    <text evidence="6">Catalyzes the reductive methylation of 2'-deoxyuridine-5'-monophosphate (dUMP) to 2'-deoxythymidine-5'-monophosphate (dTMP) while utilizing 5,10-methylenetetrahydrofolate (mTHF) as the methyl donor, and NADPH and FADH(2) as the reductant.</text>
</comment>
<dbReference type="SUPFAM" id="SSF69796">
    <property type="entry name" value="Thymidylate synthase-complementing protein Thy1"/>
    <property type="match status" value="1"/>
</dbReference>
<accession>A0A0D6GGE7</accession>
<dbReference type="Pfam" id="PF02511">
    <property type="entry name" value="Thy1"/>
    <property type="match status" value="1"/>
</dbReference>
<sequence length="252" mass="28295">MAQQSLLDVQLVACSTFTTPSGVDWKVDSAATDSEALVEFAGRACYETFDKPNPRTAANDAYIRHIMEVGHMALLEHPTATVYIRGLSRSATHELVRHRHFSFSQLSQRFVHSDETHVVIPPLIDNDPQLRELFLSTVDEARFAYSELMTALDNKIADEPNAILRRKQARQAARSILPNATESRIVVTGNFRAWRHFIGMRATEHADVEIRSLAVRCLEILKEKAPTVFSDFETSVLSDGSIMATSPYVTDY</sequence>
<dbReference type="RefSeq" id="WP_003851903.1">
    <property type="nucleotide sequence ID" value="NZ_CP018331.1"/>
</dbReference>
<dbReference type="NCBIfam" id="TIGR02170">
    <property type="entry name" value="thyX"/>
    <property type="match status" value="1"/>
</dbReference>
<feature type="binding site" evidence="6">
    <location>
        <position position="196"/>
    </location>
    <ligand>
        <name>FAD</name>
        <dbReference type="ChEBI" id="CHEBI:57692"/>
        <note>ligand shared between neighboring subunits</note>
    </ligand>
</feature>
<evidence type="ECO:0000256" key="2">
    <source>
        <dbReference type="ARBA" id="ARBA00022630"/>
    </source>
</evidence>
<dbReference type="GO" id="GO:0050660">
    <property type="term" value="F:flavin adenine dinucleotide binding"/>
    <property type="evidence" value="ECO:0007669"/>
    <property type="project" value="UniProtKB-UniRule"/>
</dbReference>
<dbReference type="UniPathway" id="UPA00575"/>
<dbReference type="Proteomes" id="UP000480222">
    <property type="component" value="Unassembled WGS sequence"/>
</dbReference>
<feature type="binding site" description="in other chain" evidence="6">
    <location>
        <begin position="105"/>
        <end position="109"/>
    </location>
    <ligand>
        <name>dUMP</name>
        <dbReference type="ChEBI" id="CHEBI:246422"/>
        <note>ligand shared between dimeric partners</note>
    </ligand>
</feature>
<dbReference type="PANTHER" id="PTHR34934">
    <property type="entry name" value="FLAVIN-DEPENDENT THYMIDYLATE SYNTHASE"/>
    <property type="match status" value="1"/>
</dbReference>
<gene>
    <name evidence="6" type="primary">thyX</name>
    <name evidence="7" type="ORF">CIP107547_01674</name>
</gene>
<feature type="binding site" evidence="6">
    <location>
        <begin position="190"/>
        <end position="192"/>
    </location>
    <ligand>
        <name>FAD</name>
        <dbReference type="ChEBI" id="CHEBI:57692"/>
        <note>ligand shared between neighboring subunits</note>
    </ligand>
</feature>
<evidence type="ECO:0000256" key="1">
    <source>
        <dbReference type="ARBA" id="ARBA00022603"/>
    </source>
</evidence>
<evidence type="ECO:0000256" key="3">
    <source>
        <dbReference type="ARBA" id="ARBA00022727"/>
    </source>
</evidence>
<dbReference type="GO" id="GO:0006231">
    <property type="term" value="P:dTMP biosynthetic process"/>
    <property type="evidence" value="ECO:0007669"/>
    <property type="project" value="UniProtKB-UniRule"/>
</dbReference>
<keyword evidence="5 6" id="KW-0521">NADP</keyword>
<keyword evidence="1 6" id="KW-0489">Methyltransferase</keyword>
<keyword evidence="3 6" id="KW-0545">Nucleotide biosynthesis</keyword>
<feature type="binding site" evidence="6">
    <location>
        <position position="105"/>
    </location>
    <ligand>
        <name>FAD</name>
        <dbReference type="ChEBI" id="CHEBI:57692"/>
        <note>ligand shared between neighboring subunits</note>
    </ligand>
</feature>
<comment type="pathway">
    <text evidence="6">Pyrimidine metabolism; dTTP biosynthesis.</text>
</comment>
<comment type="caution">
    <text evidence="6">Lacks conserved residue(s) required for the propagation of feature annotation.</text>
</comment>
<dbReference type="GO" id="GO:0032259">
    <property type="term" value="P:methylation"/>
    <property type="evidence" value="ECO:0007669"/>
    <property type="project" value="UniProtKB-KW"/>
</dbReference>
<comment type="cofactor">
    <cofactor evidence="6">
        <name>FAD</name>
        <dbReference type="ChEBI" id="CHEBI:57692"/>
    </cofactor>
    <text evidence="6">Binds 4 FAD per tetramer. Each FAD binding site is formed by three monomers.</text>
</comment>
<evidence type="ECO:0000313" key="8">
    <source>
        <dbReference type="Proteomes" id="UP000480222"/>
    </source>
</evidence>
<comment type="similarity">
    <text evidence="6">Belongs to the thymidylate synthase ThyX family.</text>
</comment>
<dbReference type="AlphaFoldDB" id="A0A0D6GGE7"/>
<dbReference type="HAMAP" id="MF_01408">
    <property type="entry name" value="ThyX"/>
    <property type="match status" value="1"/>
</dbReference>
<dbReference type="Gene3D" id="3.30.1360.170">
    <property type="match status" value="1"/>
</dbReference>
<feature type="active site" description="Involved in ionization of N3 of dUMP, leading to its activation" evidence="6">
    <location>
        <position position="201"/>
    </location>
</feature>
<dbReference type="EMBL" id="CADDAV010000020">
    <property type="protein sequence ID" value="CAB0609304.1"/>
    <property type="molecule type" value="Genomic_DNA"/>
</dbReference>
<evidence type="ECO:0000313" key="7">
    <source>
        <dbReference type="EMBL" id="CAB0609304.1"/>
    </source>
</evidence>
<comment type="caution">
    <text evidence="7">The sequence shown here is derived from an EMBL/GenBank/DDBJ whole genome shotgun (WGS) entry which is preliminary data.</text>
</comment>
<dbReference type="PROSITE" id="PS51331">
    <property type="entry name" value="THYX"/>
    <property type="match status" value="1"/>
</dbReference>
<protein>
    <recommendedName>
        <fullName evidence="6">Flavin-dependent thymidylate synthase</fullName>
        <shortName evidence="6">FDTS</shortName>
        <ecNumber evidence="6">2.1.1.148</ecNumber>
    </recommendedName>
    <alternativeName>
        <fullName evidence="6">FAD-dependent thymidylate synthase</fullName>
    </alternativeName>
    <alternativeName>
        <fullName evidence="6">Thymidylate synthase ThyX</fullName>
        <shortName evidence="6">TS</shortName>
        <shortName evidence="6">TSase</shortName>
    </alternativeName>
</protein>
<dbReference type="GO" id="GO:0006235">
    <property type="term" value="P:dTTP biosynthetic process"/>
    <property type="evidence" value="ECO:0007669"/>
    <property type="project" value="UniProtKB-UniRule"/>
</dbReference>
<dbReference type="InterPro" id="IPR036098">
    <property type="entry name" value="Thymidylate_synthase_ThyX_sf"/>
</dbReference>
<dbReference type="KEGG" id="cdip:ERS451417_01490"/>
<dbReference type="GO" id="GO:0004799">
    <property type="term" value="F:thymidylate synthase activity"/>
    <property type="evidence" value="ECO:0007669"/>
    <property type="project" value="TreeGrafter"/>
</dbReference>
<comment type="catalytic activity">
    <reaction evidence="6">
        <text>dUMP + (6R)-5,10-methylene-5,6,7,8-tetrahydrofolate + NADPH + H(+) = dTMP + (6S)-5,6,7,8-tetrahydrofolate + NADP(+)</text>
        <dbReference type="Rhea" id="RHEA:29043"/>
        <dbReference type="ChEBI" id="CHEBI:15378"/>
        <dbReference type="ChEBI" id="CHEBI:15636"/>
        <dbReference type="ChEBI" id="CHEBI:57453"/>
        <dbReference type="ChEBI" id="CHEBI:57783"/>
        <dbReference type="ChEBI" id="CHEBI:58349"/>
        <dbReference type="ChEBI" id="CHEBI:63528"/>
        <dbReference type="ChEBI" id="CHEBI:246422"/>
        <dbReference type="EC" id="2.1.1.148"/>
    </reaction>
</comment>
<proteinExistence type="inferred from homology"/>
<dbReference type="CDD" id="cd20175">
    <property type="entry name" value="ThyX"/>
    <property type="match status" value="1"/>
</dbReference>
<dbReference type="GO" id="GO:0070402">
    <property type="term" value="F:NADPH binding"/>
    <property type="evidence" value="ECO:0007669"/>
    <property type="project" value="TreeGrafter"/>
</dbReference>
<feature type="binding site" evidence="6">
    <location>
        <begin position="97"/>
        <end position="99"/>
    </location>
    <ligand>
        <name>FAD</name>
        <dbReference type="ChEBI" id="CHEBI:57692"/>
        <note>ligand shared between neighboring subunits</note>
    </ligand>
</feature>
<keyword evidence="4 6" id="KW-0274">FAD</keyword>
<name>A0A0D6GGE7_CORDP</name>
<feature type="binding site" evidence="6">
    <location>
        <position position="201"/>
    </location>
    <ligand>
        <name>dUMP</name>
        <dbReference type="ChEBI" id="CHEBI:246422"/>
        <note>ligand shared between dimeric partners</note>
    </ligand>
</feature>
<comment type="subunit">
    <text evidence="6">Homotetramer.</text>
</comment>
<dbReference type="PANTHER" id="PTHR34934:SF1">
    <property type="entry name" value="FLAVIN-DEPENDENT THYMIDYLATE SYNTHASE"/>
    <property type="match status" value="1"/>
</dbReference>
<evidence type="ECO:0000256" key="6">
    <source>
        <dbReference type="HAMAP-Rule" id="MF_01408"/>
    </source>
</evidence>
<dbReference type="EC" id="2.1.1.148" evidence="6"/>